<dbReference type="Pfam" id="PF03454">
    <property type="entry name" value="MoeA_C"/>
    <property type="match status" value="1"/>
</dbReference>
<dbReference type="SMART" id="SM00852">
    <property type="entry name" value="MoCF_biosynth"/>
    <property type="match status" value="1"/>
</dbReference>
<evidence type="ECO:0000313" key="4">
    <source>
        <dbReference type="EMBL" id="MDN7012068.1"/>
    </source>
</evidence>
<comment type="caution">
    <text evidence="4">The sequence shown here is derived from an EMBL/GenBank/DDBJ whole genome shotgun (WGS) entry which is preliminary data.</text>
</comment>
<evidence type="ECO:0000256" key="1">
    <source>
        <dbReference type="ARBA" id="ARBA00005046"/>
    </source>
</evidence>
<reference evidence="4" key="1">
    <citation type="submission" date="2019-05" db="EMBL/GenBank/DDBJ databases">
        <title>Isolation and characterization of methanogens from the cold seep sediment at Four-Way Closure Ridge.</title>
        <authorList>
            <person name="You Y.-T."/>
            <person name="Chen S.-C."/>
            <person name="Zhang W.-L."/>
            <person name="Lai M.-C."/>
        </authorList>
    </citation>
    <scope>NUCLEOTIDE SEQUENCE</scope>
    <source>
        <strain evidence="4">FWC-SCC3</strain>
    </source>
</reference>
<proteinExistence type="predicted"/>
<name>A0ABT8M043_9EURY</name>
<dbReference type="SUPFAM" id="SSF53218">
    <property type="entry name" value="Molybdenum cofactor biosynthesis proteins"/>
    <property type="match status" value="1"/>
</dbReference>
<keyword evidence="2" id="KW-0501">Molybdenum cofactor biosynthesis</keyword>
<dbReference type="SUPFAM" id="SSF63882">
    <property type="entry name" value="MoeA N-terminal region -like"/>
    <property type="match status" value="1"/>
</dbReference>
<dbReference type="PANTHER" id="PTHR10192:SF16">
    <property type="entry name" value="MOLYBDOPTERIN MOLYBDENUMTRANSFERASE"/>
    <property type="match status" value="1"/>
</dbReference>
<dbReference type="NCBIfam" id="TIGR00177">
    <property type="entry name" value="molyb_syn"/>
    <property type="match status" value="1"/>
</dbReference>
<organism evidence="4 5">
    <name type="scientific">Methanoculleus methanifontis</name>
    <dbReference type="NCBI Taxonomy" id="2584086"/>
    <lineage>
        <taxon>Archaea</taxon>
        <taxon>Methanobacteriati</taxon>
        <taxon>Methanobacteriota</taxon>
        <taxon>Stenosarchaea group</taxon>
        <taxon>Methanomicrobia</taxon>
        <taxon>Methanomicrobiales</taxon>
        <taxon>Methanomicrobiaceae</taxon>
        <taxon>Methanoculleus</taxon>
    </lineage>
</organism>
<dbReference type="InterPro" id="IPR005111">
    <property type="entry name" value="MoeA_C_domain_IV"/>
</dbReference>
<dbReference type="InterPro" id="IPR001453">
    <property type="entry name" value="MoaB/Mog_dom"/>
</dbReference>
<dbReference type="InterPro" id="IPR036688">
    <property type="entry name" value="MoeA_C_domain_IV_sf"/>
</dbReference>
<feature type="domain" description="MoaB/Mog" evidence="3">
    <location>
        <begin position="168"/>
        <end position="305"/>
    </location>
</feature>
<evidence type="ECO:0000256" key="2">
    <source>
        <dbReference type="ARBA" id="ARBA00023150"/>
    </source>
</evidence>
<evidence type="ECO:0000259" key="3">
    <source>
        <dbReference type="SMART" id="SM00852"/>
    </source>
</evidence>
<dbReference type="InterPro" id="IPR036135">
    <property type="entry name" value="MoeA_linker/N_sf"/>
</dbReference>
<dbReference type="Gene3D" id="3.90.105.10">
    <property type="entry name" value="Molybdopterin biosynthesis moea protein, domain 2"/>
    <property type="match status" value="1"/>
</dbReference>
<dbReference type="CDD" id="cd00887">
    <property type="entry name" value="MoeA"/>
    <property type="match status" value="1"/>
</dbReference>
<dbReference type="RefSeq" id="WP_301676651.1">
    <property type="nucleotide sequence ID" value="NZ_VCYI01000003.1"/>
</dbReference>
<dbReference type="Pfam" id="PF00994">
    <property type="entry name" value="MoCF_biosynth"/>
    <property type="match status" value="1"/>
</dbReference>
<dbReference type="Pfam" id="PF03453">
    <property type="entry name" value="MoeA_N"/>
    <property type="match status" value="1"/>
</dbReference>
<dbReference type="EMBL" id="VCYI01000003">
    <property type="protein sequence ID" value="MDN7012068.1"/>
    <property type="molecule type" value="Genomic_DNA"/>
</dbReference>
<dbReference type="Gene3D" id="2.170.190.11">
    <property type="entry name" value="Molybdopterin biosynthesis moea protein, domain 3"/>
    <property type="match status" value="1"/>
</dbReference>
<dbReference type="InterPro" id="IPR005110">
    <property type="entry name" value="MoeA_linker/N"/>
</dbReference>
<evidence type="ECO:0000313" key="5">
    <source>
        <dbReference type="Proteomes" id="UP001168423"/>
    </source>
</evidence>
<dbReference type="Proteomes" id="UP001168423">
    <property type="component" value="Unassembled WGS sequence"/>
</dbReference>
<gene>
    <name evidence="4" type="ORF">FGW20_03210</name>
</gene>
<dbReference type="Gene3D" id="3.40.980.10">
    <property type="entry name" value="MoaB/Mog-like domain"/>
    <property type="match status" value="1"/>
</dbReference>
<dbReference type="InterPro" id="IPR038987">
    <property type="entry name" value="MoeA-like"/>
</dbReference>
<sequence length="403" mass="41761">MVRRRLASKPLAEVREMLRSAFPCPDRTVTLPVAGAAGRVTAEPVYSSLTVPATDIAARDGFAVVSGETAGAGDATPVLLKNPRRVNTGNAIPPGYDAVVMIEDTTGKDGEWYTGKAVLPGEHIHPAGSEIQQGDLILPAGHRIRPWDIGALLSYGIAAVDVKEVRVGLIPTGSELVGAGECPGPGGAIESNTAVAAALLGETGATCTRYTIVRDDPALLREAVEKGIRDNDLLLISAGSSAGTRDFTAAIIGDLGEVLVHGVAMKPGEPAIIGRIDGKPVIGLPGYPIAALTAIRELALPLLAAWGFHPRPAERLRAHLAGAVTADPGYDEFVLLTVSRAGDGYIATPLPRGTGPQMALIRADACLHVRAGTGSIDDGAEVDVLLTGAYREQKEMLPVKGDS</sequence>
<comment type="pathway">
    <text evidence="1">Cofactor biosynthesis; molybdopterin biosynthesis.</text>
</comment>
<protein>
    <submittedName>
        <fullName evidence="4">Molybdopterin molybdenumtransferase MoeA</fullName>
    </submittedName>
</protein>
<keyword evidence="5" id="KW-1185">Reference proteome</keyword>
<accession>A0ABT8M043</accession>
<dbReference type="InterPro" id="IPR036425">
    <property type="entry name" value="MoaB/Mog-like_dom_sf"/>
</dbReference>
<dbReference type="Gene3D" id="2.40.340.10">
    <property type="entry name" value="MoeA, C-terminal, domain IV"/>
    <property type="match status" value="1"/>
</dbReference>
<dbReference type="SUPFAM" id="SSF63867">
    <property type="entry name" value="MoeA C-terminal domain-like"/>
    <property type="match status" value="1"/>
</dbReference>
<dbReference type="PANTHER" id="PTHR10192">
    <property type="entry name" value="MOLYBDOPTERIN BIOSYNTHESIS PROTEIN"/>
    <property type="match status" value="1"/>
</dbReference>